<dbReference type="GO" id="GO:0009279">
    <property type="term" value="C:cell outer membrane"/>
    <property type="evidence" value="ECO:0007669"/>
    <property type="project" value="UniProtKB-SubCell"/>
</dbReference>
<reference evidence="10" key="1">
    <citation type="submission" date="2018-11" db="EMBL/GenBank/DDBJ databases">
        <title>Proposal to divide the Flavobacteriaceae and reorganize its genera based on Amino Acid Identity values calculated from whole genome sequences.</title>
        <authorList>
            <person name="Nicholson A.C."/>
            <person name="Gulvik C.A."/>
            <person name="Whitney A.M."/>
            <person name="Humrighouse B.W."/>
            <person name="Bell M."/>
            <person name="Holmes B."/>
            <person name="Steigerwalt A.G."/>
            <person name="Villarma A."/>
            <person name="Sheth M."/>
            <person name="Batra D."/>
            <person name="Pryor J."/>
            <person name="Bernardet J.-F."/>
            <person name="Hugo C."/>
            <person name="Kampfer P."/>
            <person name="Newman J.D."/>
            <person name="McQuiston J.R."/>
        </authorList>
    </citation>
    <scope>NUCLEOTIDE SEQUENCE [LARGE SCALE GENOMIC DNA]</scope>
    <source>
        <strain evidence="10">G0081</strain>
    </source>
</reference>
<keyword evidence="3" id="KW-0732">Signal</keyword>
<dbReference type="PROSITE" id="PS50005">
    <property type="entry name" value="TPR"/>
    <property type="match status" value="1"/>
</dbReference>
<evidence type="ECO:0000259" key="7">
    <source>
        <dbReference type="Pfam" id="PF07980"/>
    </source>
</evidence>
<dbReference type="InterPro" id="IPR011990">
    <property type="entry name" value="TPR-like_helical_dom_sf"/>
</dbReference>
<evidence type="ECO:0000256" key="4">
    <source>
        <dbReference type="ARBA" id="ARBA00023136"/>
    </source>
</evidence>
<evidence type="ECO:0000256" key="5">
    <source>
        <dbReference type="ARBA" id="ARBA00023237"/>
    </source>
</evidence>
<evidence type="ECO:0000259" key="8">
    <source>
        <dbReference type="Pfam" id="PF14322"/>
    </source>
</evidence>
<dbReference type="Pfam" id="PF07980">
    <property type="entry name" value="SusD_RagB"/>
    <property type="match status" value="1"/>
</dbReference>
<dbReference type="OrthoDB" id="653598at2"/>
<comment type="similarity">
    <text evidence="2">Belongs to the SusD family.</text>
</comment>
<protein>
    <submittedName>
        <fullName evidence="9">RagB/SusD family nutrient uptake outer membrane protein</fullName>
    </submittedName>
</protein>
<dbReference type="Pfam" id="PF14322">
    <property type="entry name" value="SusD-like_3"/>
    <property type="match status" value="1"/>
</dbReference>
<dbReference type="SMART" id="SM00028">
    <property type="entry name" value="TPR"/>
    <property type="match status" value="1"/>
</dbReference>
<evidence type="ECO:0000256" key="3">
    <source>
        <dbReference type="ARBA" id="ARBA00022729"/>
    </source>
</evidence>
<evidence type="ECO:0000256" key="2">
    <source>
        <dbReference type="ARBA" id="ARBA00006275"/>
    </source>
</evidence>
<keyword evidence="5" id="KW-0998">Cell outer membrane</keyword>
<accession>A0A3G8XNJ8</accession>
<dbReference type="KEGG" id="ccas:EIB73_13495"/>
<proteinExistence type="inferred from homology"/>
<gene>
    <name evidence="9" type="ORF">EIB73_13495</name>
</gene>
<keyword evidence="10" id="KW-1185">Reference proteome</keyword>
<keyword evidence="6" id="KW-0802">TPR repeat</keyword>
<dbReference type="SUPFAM" id="SSF48452">
    <property type="entry name" value="TPR-like"/>
    <property type="match status" value="1"/>
</dbReference>
<dbReference type="InterPro" id="IPR019734">
    <property type="entry name" value="TPR_rpt"/>
</dbReference>
<dbReference type="Gene3D" id="1.25.40.390">
    <property type="match status" value="1"/>
</dbReference>
<evidence type="ECO:0000313" key="9">
    <source>
        <dbReference type="EMBL" id="AZI34123.1"/>
    </source>
</evidence>
<dbReference type="AlphaFoldDB" id="A0A3G8XNJ8"/>
<organism evidence="9 10">
    <name type="scientific">Kaistella carnis</name>
    <dbReference type="NCBI Taxonomy" id="1241979"/>
    <lineage>
        <taxon>Bacteria</taxon>
        <taxon>Pseudomonadati</taxon>
        <taxon>Bacteroidota</taxon>
        <taxon>Flavobacteriia</taxon>
        <taxon>Flavobacteriales</taxon>
        <taxon>Weeksellaceae</taxon>
        <taxon>Chryseobacterium group</taxon>
        <taxon>Kaistella</taxon>
    </lineage>
</organism>
<comment type="subcellular location">
    <subcellularLocation>
        <location evidence="1">Cell outer membrane</location>
    </subcellularLocation>
</comment>
<feature type="domain" description="SusD-like N-terminal" evidence="8">
    <location>
        <begin position="27"/>
        <end position="226"/>
    </location>
</feature>
<dbReference type="Proteomes" id="UP000270185">
    <property type="component" value="Chromosome"/>
</dbReference>
<evidence type="ECO:0000256" key="1">
    <source>
        <dbReference type="ARBA" id="ARBA00004442"/>
    </source>
</evidence>
<dbReference type="RefSeq" id="WP_125025759.1">
    <property type="nucleotide sequence ID" value="NZ_CP034159.1"/>
</dbReference>
<name>A0A3G8XNJ8_9FLAO</name>
<keyword evidence="4" id="KW-0472">Membrane</keyword>
<dbReference type="InterPro" id="IPR012944">
    <property type="entry name" value="SusD_RagB_dom"/>
</dbReference>
<dbReference type="InterPro" id="IPR033985">
    <property type="entry name" value="SusD-like_N"/>
</dbReference>
<evidence type="ECO:0000313" key="10">
    <source>
        <dbReference type="Proteomes" id="UP000270185"/>
    </source>
</evidence>
<feature type="repeat" description="TPR" evidence="6">
    <location>
        <begin position="215"/>
        <end position="248"/>
    </location>
</feature>
<feature type="domain" description="RagB/SusD" evidence="7">
    <location>
        <begin position="336"/>
        <end position="430"/>
    </location>
</feature>
<sequence>MKTQFTTLFLWLSLMMILMMTSCNRLLDEKSDLRLATPITLEDNQALLDKYNDVITNFAASGMVGSDDYYISDANFNALMYEEDKRLYTWQPDHVATPKSAGNDWYYCYKAIYISNSVLYNLDTYQIPDAANVRGQALVFRAARFLDAAQIWCLAYNKTTADTDLGLPLRLNPDMSTPSKRSTLQETYVQILSDLHEAVDLLPVQQAAATRPSKISALAYLARTYLYMGDYEKALEYATKTLALKNELMDFNSLNPAVSFPIKDLNTEVLLRTSMYINLAVYSPIIRVPVDLYQSYSDHDLRKSIYFKINPDGEIIFRGNYTGGSSGKLVGAATDEIYLIAAEANAQLNKVPEAMNVLNQLLVTRWQNGTFINLTAATKDAALTVIAKERQKELLFRGIRWADLKRYNRDGANITLTKTVNGKTYTLPPNDLRYAVAIPEEIIKLSGIQQNIR</sequence>
<dbReference type="EMBL" id="CP034159">
    <property type="protein sequence ID" value="AZI34123.1"/>
    <property type="molecule type" value="Genomic_DNA"/>
</dbReference>
<dbReference type="PROSITE" id="PS51257">
    <property type="entry name" value="PROKAR_LIPOPROTEIN"/>
    <property type="match status" value="1"/>
</dbReference>
<evidence type="ECO:0000256" key="6">
    <source>
        <dbReference type="PROSITE-ProRule" id="PRU00339"/>
    </source>
</evidence>